<evidence type="ECO:0000256" key="1">
    <source>
        <dbReference type="SAM" id="MobiDB-lite"/>
    </source>
</evidence>
<gene>
    <name evidence="2" type="ORF">SAMN05444170_6055</name>
</gene>
<proteinExistence type="predicted"/>
<protein>
    <submittedName>
        <fullName evidence="2">Uncharacterized protein</fullName>
    </submittedName>
</protein>
<dbReference type="EMBL" id="LT670849">
    <property type="protein sequence ID" value="SHN84763.1"/>
    <property type="molecule type" value="Genomic_DNA"/>
</dbReference>
<dbReference type="Proteomes" id="UP000184096">
    <property type="component" value="Chromosome I"/>
</dbReference>
<organism evidence="2 3">
    <name type="scientific">Bradyrhizobium erythrophlei</name>
    <dbReference type="NCBI Taxonomy" id="1437360"/>
    <lineage>
        <taxon>Bacteria</taxon>
        <taxon>Pseudomonadati</taxon>
        <taxon>Pseudomonadota</taxon>
        <taxon>Alphaproteobacteria</taxon>
        <taxon>Hyphomicrobiales</taxon>
        <taxon>Nitrobacteraceae</taxon>
        <taxon>Bradyrhizobium</taxon>
    </lineage>
</organism>
<evidence type="ECO:0000313" key="2">
    <source>
        <dbReference type="EMBL" id="SHN84763.1"/>
    </source>
</evidence>
<feature type="region of interest" description="Disordered" evidence="1">
    <location>
        <begin position="1"/>
        <end position="25"/>
    </location>
</feature>
<name>A0A1M7UP06_9BRAD</name>
<sequence length="63" mass="7105">MVPVQPLDNALKELDGSTFGPDDFTDEDYSDDDVVSLLEENARLRKLVVRLSEIVLRNVADQK</sequence>
<keyword evidence="3" id="KW-1185">Reference proteome</keyword>
<evidence type="ECO:0000313" key="3">
    <source>
        <dbReference type="Proteomes" id="UP000184096"/>
    </source>
</evidence>
<reference evidence="3" key="1">
    <citation type="submission" date="2016-11" db="EMBL/GenBank/DDBJ databases">
        <authorList>
            <person name="Varghese N."/>
            <person name="Submissions S."/>
        </authorList>
    </citation>
    <scope>NUCLEOTIDE SEQUENCE [LARGE SCALE GENOMIC DNA]</scope>
    <source>
        <strain evidence="3">GAS401</strain>
    </source>
</reference>
<accession>A0A1M7UP06</accession>
<dbReference type="AlphaFoldDB" id="A0A1M7UP06"/>